<proteinExistence type="inferred from homology"/>
<name>A0A2P2INA7_RHIMU</name>
<keyword evidence="2" id="KW-0677">Repeat</keyword>
<reference evidence="4" key="1">
    <citation type="submission" date="2018-02" db="EMBL/GenBank/DDBJ databases">
        <title>Rhizophora mucronata_Transcriptome.</title>
        <authorList>
            <person name="Meera S.P."/>
            <person name="Sreeshan A."/>
            <person name="Augustine A."/>
        </authorList>
    </citation>
    <scope>NUCLEOTIDE SEQUENCE</scope>
    <source>
        <tissue evidence="4">Leaf</tissue>
    </source>
</reference>
<accession>A0A2P2INA7</accession>
<evidence type="ECO:0000256" key="1">
    <source>
        <dbReference type="ARBA" id="ARBA00007626"/>
    </source>
</evidence>
<evidence type="ECO:0000256" key="2">
    <source>
        <dbReference type="ARBA" id="ARBA00022737"/>
    </source>
</evidence>
<dbReference type="InterPro" id="IPR002885">
    <property type="entry name" value="PPR_rpt"/>
</dbReference>
<dbReference type="InterPro" id="IPR011990">
    <property type="entry name" value="TPR-like_helical_dom_sf"/>
</dbReference>
<feature type="repeat" description="PPR" evidence="3">
    <location>
        <begin position="9"/>
        <end position="43"/>
    </location>
</feature>
<organism evidence="4">
    <name type="scientific">Rhizophora mucronata</name>
    <name type="common">Asiatic mangrove</name>
    <dbReference type="NCBI Taxonomy" id="61149"/>
    <lineage>
        <taxon>Eukaryota</taxon>
        <taxon>Viridiplantae</taxon>
        <taxon>Streptophyta</taxon>
        <taxon>Embryophyta</taxon>
        <taxon>Tracheophyta</taxon>
        <taxon>Spermatophyta</taxon>
        <taxon>Magnoliopsida</taxon>
        <taxon>eudicotyledons</taxon>
        <taxon>Gunneridae</taxon>
        <taxon>Pentapetalae</taxon>
        <taxon>rosids</taxon>
        <taxon>fabids</taxon>
        <taxon>Malpighiales</taxon>
        <taxon>Rhizophoraceae</taxon>
        <taxon>Rhizophora</taxon>
    </lineage>
</organism>
<dbReference type="Pfam" id="PF12854">
    <property type="entry name" value="PPR_1"/>
    <property type="match status" value="1"/>
</dbReference>
<dbReference type="PANTHER" id="PTHR47939">
    <property type="entry name" value="MEMBRANE-ASSOCIATED SALT-INDUCIBLE PROTEIN-LIKE"/>
    <property type="match status" value="1"/>
</dbReference>
<dbReference type="EMBL" id="GGEC01002218">
    <property type="protein sequence ID" value="MBW82701.1"/>
    <property type="molecule type" value="Transcribed_RNA"/>
</dbReference>
<dbReference type="PROSITE" id="PS51375">
    <property type="entry name" value="PPR"/>
    <property type="match status" value="2"/>
</dbReference>
<evidence type="ECO:0000313" key="4">
    <source>
        <dbReference type="EMBL" id="MBW82701.1"/>
    </source>
</evidence>
<dbReference type="AlphaFoldDB" id="A0A2P2INA7"/>
<dbReference type="InterPro" id="IPR050667">
    <property type="entry name" value="PPR-containing_protein"/>
</dbReference>
<dbReference type="Pfam" id="PF13041">
    <property type="entry name" value="PPR_2"/>
    <property type="match status" value="1"/>
</dbReference>
<protein>
    <recommendedName>
        <fullName evidence="5">Pentatricopeptide repeat-containing protein</fullName>
    </recommendedName>
</protein>
<dbReference type="Gene3D" id="1.25.40.10">
    <property type="entry name" value="Tetratricopeptide repeat domain"/>
    <property type="match status" value="1"/>
</dbReference>
<dbReference type="PANTHER" id="PTHR47939:SF5">
    <property type="entry name" value="PENTACOTRIPEPTIDE-REPEAT REGION OF PRORP DOMAIN-CONTAINING PROTEIN"/>
    <property type="match status" value="1"/>
</dbReference>
<sequence>MIESGYKPDRLTYHLLLKLLCEDGRLELAVEVSKEMKARGYDIDLAASTMLIHLLCKIQRFEEAFEMFREMLQKGIKPQYLTFHRLNDELRKQGMTKMADKLCNMMSSVPHSTKLPNTYNVDSNTSRHARRALILRRGEAMSEVLKISKNPKRIGKLRKSSQNPVSSANQLIGEISQKVRETLS</sequence>
<comment type="similarity">
    <text evidence="1">Belongs to the PPR family. P subfamily.</text>
</comment>
<dbReference type="NCBIfam" id="TIGR00756">
    <property type="entry name" value="PPR"/>
    <property type="match status" value="2"/>
</dbReference>
<evidence type="ECO:0008006" key="5">
    <source>
        <dbReference type="Google" id="ProtNLM"/>
    </source>
</evidence>
<evidence type="ECO:0000256" key="3">
    <source>
        <dbReference type="PROSITE-ProRule" id="PRU00708"/>
    </source>
</evidence>
<feature type="repeat" description="PPR" evidence="3">
    <location>
        <begin position="44"/>
        <end position="78"/>
    </location>
</feature>